<evidence type="ECO:0000256" key="2">
    <source>
        <dbReference type="PIRNR" id="PIRNR001365"/>
    </source>
</evidence>
<dbReference type="PIRSF" id="PIRSF001365">
    <property type="entry name" value="DHDPS"/>
    <property type="match status" value="1"/>
</dbReference>
<name>A0A6V8HLH2_TALPI</name>
<dbReference type="EMBL" id="DF933838">
    <property type="protein sequence ID" value="GAM41904.1"/>
    <property type="molecule type" value="Genomic_DNA"/>
</dbReference>
<evidence type="ECO:0000313" key="6">
    <source>
        <dbReference type="Proteomes" id="UP000053095"/>
    </source>
</evidence>
<proteinExistence type="inferred from homology"/>
<dbReference type="SUPFAM" id="SSF51569">
    <property type="entry name" value="Aldolase"/>
    <property type="match status" value="1"/>
</dbReference>
<evidence type="ECO:0000256" key="1">
    <source>
        <dbReference type="ARBA" id="ARBA00023239"/>
    </source>
</evidence>
<evidence type="ECO:0000256" key="4">
    <source>
        <dbReference type="PIRSR" id="PIRSR001365-2"/>
    </source>
</evidence>
<evidence type="ECO:0000313" key="5">
    <source>
        <dbReference type="EMBL" id="GAM41904.1"/>
    </source>
</evidence>
<keyword evidence="6" id="KW-1185">Reference proteome</keyword>
<sequence length="267" mass="28319">MALIQFIRATLDEAGLTSTPIVAGVGGLSTRETIDLAKAAAKAGADAGMVILPAYYAASLNTDSQQVVQYYIEICEASPIPLLLYNFPANAGGQDMPSAVISEIINKAPNLCGVKLTCGGSIAKLVRLTAEIQGNPKINGARIFPFLLLDGLIADLTPWMQCGGHGTVSGIPNFAPAASMRLWELLNTKSLTAEETTECTRLQAILSNADVAAVPGGIRAMKFALNKLHGYGVAPRKPLLPLKESEGEAFMDILREMIDLEAEYTKN</sequence>
<dbReference type="AlphaFoldDB" id="A0A6V8HLH2"/>
<gene>
    <name evidence="5" type="ORF">TCE0_042r15394</name>
</gene>
<dbReference type="GO" id="GO:0008840">
    <property type="term" value="F:4-hydroxy-tetrahydrodipicolinate synthase activity"/>
    <property type="evidence" value="ECO:0007669"/>
    <property type="project" value="TreeGrafter"/>
</dbReference>
<comment type="similarity">
    <text evidence="2">Belongs to the DapA family.</text>
</comment>
<evidence type="ECO:0000256" key="3">
    <source>
        <dbReference type="PIRSR" id="PIRSR001365-1"/>
    </source>
</evidence>
<dbReference type="Pfam" id="PF00701">
    <property type="entry name" value="DHDPS"/>
    <property type="match status" value="1"/>
</dbReference>
<dbReference type="PANTHER" id="PTHR12128:SF66">
    <property type="entry name" value="4-HYDROXY-2-OXOGLUTARATE ALDOLASE, MITOCHONDRIAL"/>
    <property type="match status" value="1"/>
</dbReference>
<keyword evidence="1 2" id="KW-0456">Lyase</keyword>
<organism evidence="5 6">
    <name type="scientific">Talaromyces pinophilus</name>
    <name type="common">Penicillium pinophilum</name>
    <dbReference type="NCBI Taxonomy" id="128442"/>
    <lineage>
        <taxon>Eukaryota</taxon>
        <taxon>Fungi</taxon>
        <taxon>Dikarya</taxon>
        <taxon>Ascomycota</taxon>
        <taxon>Pezizomycotina</taxon>
        <taxon>Eurotiomycetes</taxon>
        <taxon>Eurotiomycetidae</taxon>
        <taxon>Eurotiales</taxon>
        <taxon>Trichocomaceae</taxon>
        <taxon>Talaromyces</taxon>
        <taxon>Talaromyces sect. Talaromyces</taxon>
    </lineage>
</organism>
<accession>A0A6V8HLH2</accession>
<feature type="binding site" evidence="4">
    <location>
        <position position="168"/>
    </location>
    <ligand>
        <name>pyruvate</name>
        <dbReference type="ChEBI" id="CHEBI:15361"/>
    </ligand>
</feature>
<dbReference type="InterPro" id="IPR013785">
    <property type="entry name" value="Aldolase_TIM"/>
</dbReference>
<dbReference type="SMART" id="SM01130">
    <property type="entry name" value="DHDPS"/>
    <property type="match status" value="1"/>
</dbReference>
<protein>
    <submittedName>
        <fullName evidence="5">Dihydrodipicolinate synthase</fullName>
    </submittedName>
</protein>
<feature type="active site" description="Proton donor/acceptor" evidence="3">
    <location>
        <position position="85"/>
    </location>
</feature>
<feature type="active site" description="Schiff-base intermediate with substrate" evidence="3">
    <location>
        <position position="115"/>
    </location>
</feature>
<comment type="caution">
    <text evidence="5">The sequence shown here is derived from an EMBL/GenBank/DDBJ whole genome shotgun (WGS) entry which is preliminary data.</text>
</comment>
<reference evidence="6" key="1">
    <citation type="journal article" date="2015" name="Genome Announc.">
        <title>Draft genome sequence of Talaromyces cellulolyticus strain Y-94, a source of lignocellulosic biomass-degrading enzymes.</title>
        <authorList>
            <person name="Fujii T."/>
            <person name="Koike H."/>
            <person name="Sawayama S."/>
            <person name="Yano S."/>
            <person name="Inoue H."/>
        </authorList>
    </citation>
    <scope>NUCLEOTIDE SEQUENCE [LARGE SCALE GENOMIC DNA]</scope>
    <source>
        <strain evidence="6">Y-94</strain>
    </source>
</reference>
<dbReference type="InterPro" id="IPR002220">
    <property type="entry name" value="DapA-like"/>
</dbReference>
<dbReference type="Proteomes" id="UP000053095">
    <property type="component" value="Unassembled WGS sequence"/>
</dbReference>
<dbReference type="PRINTS" id="PR00146">
    <property type="entry name" value="DHPICSNTHASE"/>
</dbReference>
<dbReference type="CDD" id="cd00408">
    <property type="entry name" value="DHDPS-like"/>
    <property type="match status" value="1"/>
</dbReference>
<dbReference type="PANTHER" id="PTHR12128">
    <property type="entry name" value="DIHYDRODIPICOLINATE SYNTHASE"/>
    <property type="match status" value="1"/>
</dbReference>
<dbReference type="Gene3D" id="3.20.20.70">
    <property type="entry name" value="Aldolase class I"/>
    <property type="match status" value="1"/>
</dbReference>